<accession>F2JLM5</accession>
<dbReference type="NCBIfam" id="TIGR02487">
    <property type="entry name" value="NrdD"/>
    <property type="match status" value="1"/>
</dbReference>
<dbReference type="InterPro" id="IPR005144">
    <property type="entry name" value="ATP-cone_dom"/>
</dbReference>
<evidence type="ECO:0000256" key="3">
    <source>
        <dbReference type="PROSITE-ProRule" id="PRU00492"/>
    </source>
</evidence>
<organism evidence="6 7">
    <name type="scientific">Cellulosilyticum lentocellum (strain ATCC 49066 / DSM 5427 / NCIMB 11756 / RHM5)</name>
    <name type="common">Clostridium lentocellum</name>
    <dbReference type="NCBI Taxonomy" id="642492"/>
    <lineage>
        <taxon>Bacteria</taxon>
        <taxon>Bacillati</taxon>
        <taxon>Bacillota</taxon>
        <taxon>Clostridia</taxon>
        <taxon>Lachnospirales</taxon>
        <taxon>Cellulosilyticaceae</taxon>
        <taxon>Cellulosilyticum</taxon>
    </lineage>
</organism>
<dbReference type="InterPro" id="IPR012833">
    <property type="entry name" value="NrdD"/>
</dbReference>
<feature type="compositionally biased region" description="Basic and acidic residues" evidence="4">
    <location>
        <begin position="684"/>
        <end position="699"/>
    </location>
</feature>
<dbReference type="Pfam" id="PF13597">
    <property type="entry name" value="NRDD"/>
    <property type="match status" value="1"/>
</dbReference>
<keyword evidence="7" id="KW-1185">Reference proteome</keyword>
<proteinExistence type="predicted"/>
<gene>
    <name evidence="6" type="ordered locus">Clole_1692</name>
</gene>
<dbReference type="HOGENOM" id="CLU_002707_2_1_9"/>
<keyword evidence="2 3" id="KW-0067">ATP-binding</keyword>
<dbReference type="GO" id="GO:0031250">
    <property type="term" value="C:anaerobic ribonucleoside-triphosphate reductase complex"/>
    <property type="evidence" value="ECO:0007669"/>
    <property type="project" value="TreeGrafter"/>
</dbReference>
<dbReference type="PROSITE" id="PS51161">
    <property type="entry name" value="ATP_CONE"/>
    <property type="match status" value="1"/>
</dbReference>
<evidence type="ECO:0000256" key="1">
    <source>
        <dbReference type="ARBA" id="ARBA00022741"/>
    </source>
</evidence>
<dbReference type="STRING" id="642492.Clole_1692"/>
<dbReference type="GO" id="GO:0005524">
    <property type="term" value="F:ATP binding"/>
    <property type="evidence" value="ECO:0007669"/>
    <property type="project" value="UniProtKB-UniRule"/>
</dbReference>
<reference evidence="6 7" key="1">
    <citation type="journal article" date="2011" name="J. Bacteriol.">
        <title>Complete genome sequence of the cellulose-degrading bacterium Cellulosilyticum lentocellum.</title>
        <authorList>
            <consortium name="US DOE Joint Genome Institute"/>
            <person name="Miller D.A."/>
            <person name="Suen G."/>
            <person name="Bruce D."/>
            <person name="Copeland A."/>
            <person name="Cheng J.F."/>
            <person name="Detter C."/>
            <person name="Goodwin L.A."/>
            <person name="Han C.S."/>
            <person name="Hauser L.J."/>
            <person name="Land M.L."/>
            <person name="Lapidus A."/>
            <person name="Lucas S."/>
            <person name="Meincke L."/>
            <person name="Pitluck S."/>
            <person name="Tapia R."/>
            <person name="Teshima H."/>
            <person name="Woyke T."/>
            <person name="Fox B.G."/>
            <person name="Angert E.R."/>
            <person name="Currie C.R."/>
        </authorList>
    </citation>
    <scope>NUCLEOTIDE SEQUENCE [LARGE SCALE GENOMIC DNA]</scope>
    <source>
        <strain evidence="7">ATCC 49066 / DSM 5427 / NCIMB 11756 / RHM5</strain>
    </source>
</reference>
<dbReference type="GO" id="GO:0004748">
    <property type="term" value="F:ribonucleoside-diphosphate reductase activity, thioredoxin disulfide as acceptor"/>
    <property type="evidence" value="ECO:0007669"/>
    <property type="project" value="TreeGrafter"/>
</dbReference>
<feature type="domain" description="ATP-cone" evidence="5">
    <location>
        <begin position="3"/>
        <end position="92"/>
    </location>
</feature>
<sequence>MQYYVIKRDGRKVTFNTTKIENAILRSAKNVEVDIPISDITSKVTGRIQDLYSYEITVEQIQDVIEDTLMDLQLEALKNSYANYRKERTRIRDLKSELMDTVHNIGIETDRDNANVGNNFSSKLLRIASETNKWHNLSKMPKHLAKLHEQGDLYYHDLDSYNLTTNCLHIDTGKVFENGFNTGYGTIRKPKRIESAAELSCILLQSSQNDMFGGQSHVNFDNDMAPYVGLTREEINQEFAPLKSSLSEEDFTTFVENKLVSRVRQSMQGIVYNLNTMHSRAGSQVPFSSLNIGLPQSNDAALVCQIFLEEYEKGLGKNEQPIFPNIIFRVKKGVNRGEDAPYEYLFKLACRVASTRMNPTFMNIDADFNLKYYAKGILPATMGCRTYVCSNINGPEGPNRRGNNAPTTINLPRVALEAKGNLEAFWVLLDSRLQLAKESLLHRYEVLKRLKVKDLPFVVGEGLMLGSEGLGPNDSIDPVLKNGTWSIGFIGLAETLVALTGKHHGESETARELGYQIVQCIRNFTDKATQDTHMNWSCYATPAEGLSGKFVIQDRDRFGSIAGVTDKDYYTNSFHVPVGYQISIIDKIQIEAPFHRMCNAGHISYIEVDGYPSEETIEKIITYAYDSSNISYIGINFHLRYCKDCGTSVTDCGKTCPECGSSHIQGISRVTGYLSLDERFGSGKSAERQDRLSHDEAHKNTYTNV</sequence>
<keyword evidence="1 3" id="KW-0547">Nucleotide-binding</keyword>
<dbReference type="SUPFAM" id="SSF51998">
    <property type="entry name" value="PFL-like glycyl radical enzymes"/>
    <property type="match status" value="1"/>
</dbReference>
<dbReference type="GO" id="GO:0006260">
    <property type="term" value="P:DNA replication"/>
    <property type="evidence" value="ECO:0007669"/>
    <property type="project" value="InterPro"/>
</dbReference>
<dbReference type="PANTHER" id="PTHR21075">
    <property type="entry name" value="ANAEROBIC RIBONUCLEOSIDE-TRIPHOSPHATE REDUCTASE"/>
    <property type="match status" value="1"/>
</dbReference>
<dbReference type="EMBL" id="CP002582">
    <property type="protein sequence ID" value="ADZ83416.1"/>
    <property type="molecule type" value="Genomic_DNA"/>
</dbReference>
<evidence type="ECO:0000259" key="5">
    <source>
        <dbReference type="PROSITE" id="PS51161"/>
    </source>
</evidence>
<dbReference type="Pfam" id="PF03477">
    <property type="entry name" value="ATP-cone"/>
    <property type="match status" value="1"/>
</dbReference>
<evidence type="ECO:0000256" key="4">
    <source>
        <dbReference type="SAM" id="MobiDB-lite"/>
    </source>
</evidence>
<dbReference type="KEGG" id="cle:Clole_1692"/>
<dbReference type="eggNOG" id="COG1328">
    <property type="taxonomic scope" value="Bacteria"/>
</dbReference>
<protein>
    <submittedName>
        <fullName evidence="6">Anaerobic ribonucleoside-triphosphate reductase</fullName>
        <ecNumber evidence="6">1.17.4.2</ecNumber>
    </submittedName>
</protein>
<evidence type="ECO:0000313" key="6">
    <source>
        <dbReference type="EMBL" id="ADZ83416.1"/>
    </source>
</evidence>
<dbReference type="Gene3D" id="3.20.70.20">
    <property type="match status" value="1"/>
</dbReference>
<dbReference type="PANTHER" id="PTHR21075:SF0">
    <property type="entry name" value="ANAEROBIC RIBONUCLEOSIDE-TRIPHOSPHATE REDUCTASE"/>
    <property type="match status" value="1"/>
</dbReference>
<dbReference type="CDD" id="cd01675">
    <property type="entry name" value="RNR_III"/>
    <property type="match status" value="1"/>
</dbReference>
<evidence type="ECO:0000256" key="2">
    <source>
        <dbReference type="ARBA" id="ARBA00022840"/>
    </source>
</evidence>
<dbReference type="Proteomes" id="UP000008467">
    <property type="component" value="Chromosome"/>
</dbReference>
<evidence type="ECO:0000313" key="7">
    <source>
        <dbReference type="Proteomes" id="UP000008467"/>
    </source>
</evidence>
<keyword evidence="6" id="KW-0560">Oxidoreductase</keyword>
<dbReference type="GO" id="GO:0009265">
    <property type="term" value="P:2'-deoxyribonucleotide biosynthetic process"/>
    <property type="evidence" value="ECO:0007669"/>
    <property type="project" value="TreeGrafter"/>
</dbReference>
<feature type="region of interest" description="Disordered" evidence="4">
    <location>
        <begin position="684"/>
        <end position="705"/>
    </location>
</feature>
<dbReference type="GO" id="GO:0008998">
    <property type="term" value="F:ribonucleoside-triphosphate reductase (thioredoxin) activity"/>
    <property type="evidence" value="ECO:0007669"/>
    <property type="project" value="UniProtKB-EC"/>
</dbReference>
<dbReference type="RefSeq" id="WP_013656713.1">
    <property type="nucleotide sequence ID" value="NC_015275.1"/>
</dbReference>
<dbReference type="AlphaFoldDB" id="F2JLM5"/>
<name>F2JLM5_CELLD</name>
<dbReference type="EC" id="1.17.4.2" evidence="6"/>